<accession>A0A8H3G5G9</accession>
<feature type="domain" description="F-box" evidence="1">
    <location>
        <begin position="56"/>
        <end position="102"/>
    </location>
</feature>
<dbReference type="EMBL" id="CAJPDT010000081">
    <property type="protein sequence ID" value="CAF9935144.1"/>
    <property type="molecule type" value="Genomic_DNA"/>
</dbReference>
<keyword evidence="3" id="KW-1185">Reference proteome</keyword>
<dbReference type="InterPro" id="IPR001810">
    <property type="entry name" value="F-box_dom"/>
</dbReference>
<dbReference type="PROSITE" id="PS50181">
    <property type="entry name" value="FBOX"/>
    <property type="match status" value="1"/>
</dbReference>
<dbReference type="OrthoDB" id="2687876at2759"/>
<dbReference type="Pfam" id="PF00646">
    <property type="entry name" value="F-box"/>
    <property type="match status" value="1"/>
</dbReference>
<protein>
    <recommendedName>
        <fullName evidence="1">F-box domain-containing protein</fullName>
    </recommendedName>
</protein>
<evidence type="ECO:0000313" key="3">
    <source>
        <dbReference type="Proteomes" id="UP000664534"/>
    </source>
</evidence>
<comment type="caution">
    <text evidence="2">The sequence shown here is derived from an EMBL/GenBank/DDBJ whole genome shotgun (WGS) entry which is preliminary data.</text>
</comment>
<dbReference type="AlphaFoldDB" id="A0A8H3G5G9"/>
<gene>
    <name evidence="2" type="ORF">IMSHALPRED_010123</name>
</gene>
<evidence type="ECO:0000259" key="1">
    <source>
        <dbReference type="PROSITE" id="PS50181"/>
    </source>
</evidence>
<evidence type="ECO:0000313" key="2">
    <source>
        <dbReference type="EMBL" id="CAF9935144.1"/>
    </source>
</evidence>
<sequence>MAIPVDATELRYLTYSRADICDRTIDTEYLQHDCPLDQTSSRSPSASKMQEATASLGRLDRLPLETTQNILSNLDLGTLTLLRSISRRTNLLVDSLPAYQKVVTHCPNGLRALLSTRAAQYFTAYDLYNALRAQDCFLCGRFGAFLYLLECQRCCWQCLTSSKNLLPITQASAQSLYRFDAQTLAKIPAALNIPGSYGPKHRRIFPRSGNGGVRVALVAYGAVKNALGTWQGREAMTEVYEKAKLETRIAFRGPVSEDFMRDMDCMNRDPAGYRAGYGLEPQRFMATVRFPTLMAGADAVEWGVSCLGCLEKAEDGDEERFWNEQYTIDGMVEHLEQCQKAKHSWTKDRVRELRRR</sequence>
<reference evidence="2" key="1">
    <citation type="submission" date="2021-03" db="EMBL/GenBank/DDBJ databases">
        <authorList>
            <person name="Tagirdzhanova G."/>
        </authorList>
    </citation>
    <scope>NUCLEOTIDE SEQUENCE</scope>
</reference>
<name>A0A8H3G5G9_9LECA</name>
<dbReference type="Proteomes" id="UP000664534">
    <property type="component" value="Unassembled WGS sequence"/>
</dbReference>
<organism evidence="2 3">
    <name type="scientific">Imshaugia aleurites</name>
    <dbReference type="NCBI Taxonomy" id="172621"/>
    <lineage>
        <taxon>Eukaryota</taxon>
        <taxon>Fungi</taxon>
        <taxon>Dikarya</taxon>
        <taxon>Ascomycota</taxon>
        <taxon>Pezizomycotina</taxon>
        <taxon>Lecanoromycetes</taxon>
        <taxon>OSLEUM clade</taxon>
        <taxon>Lecanoromycetidae</taxon>
        <taxon>Lecanorales</taxon>
        <taxon>Lecanorineae</taxon>
        <taxon>Parmeliaceae</taxon>
        <taxon>Imshaugia</taxon>
    </lineage>
</organism>
<proteinExistence type="predicted"/>